<dbReference type="CDD" id="cd14279">
    <property type="entry name" value="CUE"/>
    <property type="match status" value="1"/>
</dbReference>
<keyword evidence="5" id="KW-1185">Reference proteome</keyword>
<dbReference type="PANTHER" id="PTHR23101:SF25">
    <property type="entry name" value="GTPASE-ACTIVATING PROTEIN AND VPS9 DOMAIN-CONTAINING PROTEIN 1"/>
    <property type="match status" value="1"/>
</dbReference>
<feature type="compositionally biased region" description="Low complexity" evidence="1">
    <location>
        <begin position="148"/>
        <end position="163"/>
    </location>
</feature>
<dbReference type="EMBL" id="PKSL01000259">
    <property type="protein sequence ID" value="POV97475.1"/>
    <property type="molecule type" value="Genomic_DNA"/>
</dbReference>
<dbReference type="Gene3D" id="1.20.1050.80">
    <property type="entry name" value="VPS9 domain"/>
    <property type="match status" value="1"/>
</dbReference>
<feature type="compositionally biased region" description="Low complexity" evidence="1">
    <location>
        <begin position="132"/>
        <end position="141"/>
    </location>
</feature>
<dbReference type="SMART" id="SM00167">
    <property type="entry name" value="VPS9"/>
    <property type="match status" value="1"/>
</dbReference>
<gene>
    <name evidence="4" type="ORF">PSTT_15046</name>
</gene>
<dbReference type="GO" id="GO:0005085">
    <property type="term" value="F:guanyl-nucleotide exchange factor activity"/>
    <property type="evidence" value="ECO:0007669"/>
    <property type="project" value="InterPro"/>
</dbReference>
<dbReference type="InterPro" id="IPR003123">
    <property type="entry name" value="VPS9"/>
</dbReference>
<dbReference type="Gene3D" id="1.10.246.120">
    <property type="match status" value="1"/>
</dbReference>
<feature type="compositionally biased region" description="Polar residues" evidence="1">
    <location>
        <begin position="26"/>
        <end position="37"/>
    </location>
</feature>
<reference evidence="4" key="1">
    <citation type="submission" date="2017-12" db="EMBL/GenBank/DDBJ databases">
        <title>Gene loss provides genomic basis for host adaptation in cereal stripe rust fungi.</title>
        <authorList>
            <person name="Xia C."/>
        </authorList>
    </citation>
    <scope>NUCLEOTIDE SEQUENCE [LARGE SCALE GENOMIC DNA]</scope>
    <source>
        <strain evidence="4">93-210</strain>
    </source>
</reference>
<dbReference type="InterPro" id="IPR037191">
    <property type="entry name" value="VPS9_dom_sf"/>
</dbReference>
<comment type="caution">
    <text evidence="4">The sequence shown here is derived from an EMBL/GenBank/DDBJ whole genome shotgun (WGS) entry which is preliminary data.</text>
</comment>
<evidence type="ECO:0000313" key="4">
    <source>
        <dbReference type="EMBL" id="POV97475.1"/>
    </source>
</evidence>
<sequence>MFKMSTATNQEPPPPRPILIDFEADSPSSTAQLNLDSESLRIPSKEEARGTPTTNRLSEDSQDDGAGVRSVPVTRSQSALPALQINTRNRATSWSIFRRNSISTDRPESLPTNLLSRLTTPSQPSPPPSAPPSGSGQGVPPKFRQTHHSTGSGSFSLSSLASALKRPLNLSSASTSPAPSTPTPSQPRFLPVPESPSDTRSTHELSSKDADPDPTPSVPPRLVIDSPSSSQEDEEIAQVPFDFNLFLEQMRWPQAEPIAKYLRSFLKEFTKRSNHPTQKTGVAEQVKVVNDFLDFISIKMREIPDGPWDPRTCNEVEFDNAVEAMEKLVMNRVWHLTFTPVLSTPQPSQTDDIERDTVLTQKMNLFSWVTDRHLDLSLPEDEADGFLEFAKTELLKINSYKAPRDKLICILNCCKVIFGLIRHVDHSEGGADTFIPILILVVLRAQPKTLISNLQYIQRFRNPDKMQGENGYYMSSLNAAISFIERLEHSVLSNITQEEFEFNVEQAIVRLPRSPVLETNRTGQLIFPSISMNNGAMGKEQQGEGQGHTEEGSRAGLVSGMMSTSTSLPDLTRSWLFTTVPQLAEKAVSKPLNAIARIVDDLASESDEIRSVPDTNNNHPTLTRRASSSNNPPHSPVAPSFISTSNNSIDHTRRGSRRNGRPQSADSPGSSRYTDLPSSSSELLGTPSRRPNSSSHHNEKSSSPHSGAGSSTHRAVLDEEDYRRIEALKRAEHAAKLETLASIFPQLESELLEVVLITHHGTISKAIDSLLEM</sequence>
<dbReference type="Pfam" id="PF02204">
    <property type="entry name" value="VPS9"/>
    <property type="match status" value="1"/>
</dbReference>
<dbReference type="Pfam" id="PF02845">
    <property type="entry name" value="CUE"/>
    <property type="match status" value="1"/>
</dbReference>
<dbReference type="Pfam" id="PF18151">
    <property type="entry name" value="DUF5601"/>
    <property type="match status" value="1"/>
</dbReference>
<feature type="compositionally biased region" description="Polar residues" evidence="1">
    <location>
        <begin position="73"/>
        <end position="120"/>
    </location>
</feature>
<feature type="domain" description="CUE" evidence="2">
    <location>
        <begin position="732"/>
        <end position="773"/>
    </location>
</feature>
<dbReference type="InterPro" id="IPR041545">
    <property type="entry name" value="DUF5601"/>
</dbReference>
<dbReference type="VEuPathDB" id="FungiDB:PSHT_02465"/>
<dbReference type="GO" id="GO:0005829">
    <property type="term" value="C:cytosol"/>
    <property type="evidence" value="ECO:0007669"/>
    <property type="project" value="TreeGrafter"/>
</dbReference>
<evidence type="ECO:0000259" key="3">
    <source>
        <dbReference type="PROSITE" id="PS51205"/>
    </source>
</evidence>
<accession>A0A2S4UJK2</accession>
<proteinExistence type="predicted"/>
<evidence type="ECO:0000256" key="1">
    <source>
        <dbReference type="SAM" id="MobiDB-lite"/>
    </source>
</evidence>
<dbReference type="PROSITE" id="PS51140">
    <property type="entry name" value="CUE"/>
    <property type="match status" value="1"/>
</dbReference>
<name>A0A2S4UJK2_9BASI</name>
<dbReference type="InterPro" id="IPR009060">
    <property type="entry name" value="UBA-like_sf"/>
</dbReference>
<feature type="non-terminal residue" evidence="4">
    <location>
        <position position="773"/>
    </location>
</feature>
<dbReference type="InterPro" id="IPR045046">
    <property type="entry name" value="Vps9-like"/>
</dbReference>
<feature type="compositionally biased region" description="Basic and acidic residues" evidence="1">
    <location>
        <begin position="200"/>
        <end position="211"/>
    </location>
</feature>
<dbReference type="VEuPathDB" id="FungiDB:PSTT_15046"/>
<dbReference type="SUPFAM" id="SSF46934">
    <property type="entry name" value="UBA-like"/>
    <property type="match status" value="1"/>
</dbReference>
<feature type="compositionally biased region" description="Polar residues" evidence="1">
    <location>
        <begin position="1"/>
        <end position="10"/>
    </location>
</feature>
<dbReference type="PANTHER" id="PTHR23101">
    <property type="entry name" value="RAB GDP/GTP EXCHANGE FACTOR"/>
    <property type="match status" value="1"/>
</dbReference>
<dbReference type="GO" id="GO:0031267">
    <property type="term" value="F:small GTPase binding"/>
    <property type="evidence" value="ECO:0007669"/>
    <property type="project" value="TreeGrafter"/>
</dbReference>
<organism evidence="4 5">
    <name type="scientific">Puccinia striiformis</name>
    <dbReference type="NCBI Taxonomy" id="27350"/>
    <lineage>
        <taxon>Eukaryota</taxon>
        <taxon>Fungi</taxon>
        <taxon>Dikarya</taxon>
        <taxon>Basidiomycota</taxon>
        <taxon>Pucciniomycotina</taxon>
        <taxon>Pucciniomycetes</taxon>
        <taxon>Pucciniales</taxon>
        <taxon>Pucciniaceae</taxon>
        <taxon>Puccinia</taxon>
    </lineage>
</organism>
<feature type="compositionally biased region" description="Polar residues" evidence="1">
    <location>
        <begin position="613"/>
        <end position="632"/>
    </location>
</feature>
<dbReference type="PROSITE" id="PS51205">
    <property type="entry name" value="VPS9"/>
    <property type="match status" value="1"/>
</dbReference>
<feature type="compositionally biased region" description="Polar residues" evidence="1">
    <location>
        <begin position="661"/>
        <end position="683"/>
    </location>
</feature>
<feature type="region of interest" description="Disordered" evidence="1">
    <location>
        <begin position="607"/>
        <end position="716"/>
    </location>
</feature>
<dbReference type="AlphaFoldDB" id="A0A2S4UJK2"/>
<dbReference type="Proteomes" id="UP000239156">
    <property type="component" value="Unassembled WGS sequence"/>
</dbReference>
<protein>
    <recommendedName>
        <fullName evidence="6">VPS9 domain-containing protein</fullName>
    </recommendedName>
</protein>
<dbReference type="InterPro" id="IPR003892">
    <property type="entry name" value="CUE"/>
</dbReference>
<dbReference type="Gene3D" id="1.10.8.10">
    <property type="entry name" value="DNA helicase RuvA subunit, C-terminal domain"/>
    <property type="match status" value="1"/>
</dbReference>
<feature type="domain" description="VPS9" evidence="3">
    <location>
        <begin position="353"/>
        <end position="493"/>
    </location>
</feature>
<evidence type="ECO:0000313" key="5">
    <source>
        <dbReference type="Proteomes" id="UP000239156"/>
    </source>
</evidence>
<dbReference type="GO" id="GO:0030139">
    <property type="term" value="C:endocytic vesicle"/>
    <property type="evidence" value="ECO:0007669"/>
    <property type="project" value="TreeGrafter"/>
</dbReference>
<evidence type="ECO:0000259" key="2">
    <source>
        <dbReference type="PROSITE" id="PS51140"/>
    </source>
</evidence>
<dbReference type="SUPFAM" id="SSF109993">
    <property type="entry name" value="VPS9 domain"/>
    <property type="match status" value="1"/>
</dbReference>
<evidence type="ECO:0008006" key="6">
    <source>
        <dbReference type="Google" id="ProtNLM"/>
    </source>
</evidence>
<feature type="region of interest" description="Disordered" evidence="1">
    <location>
        <begin position="1"/>
        <end position="235"/>
    </location>
</feature>
<dbReference type="GO" id="GO:0016192">
    <property type="term" value="P:vesicle-mediated transport"/>
    <property type="evidence" value="ECO:0007669"/>
    <property type="project" value="InterPro"/>
</dbReference>
<dbReference type="GO" id="GO:0043130">
    <property type="term" value="F:ubiquitin binding"/>
    <property type="evidence" value="ECO:0007669"/>
    <property type="project" value="InterPro"/>
</dbReference>